<dbReference type="PaxDb" id="29760-VIT_09s0002g02430.t01"/>
<dbReference type="FunFam" id="1.20.1560.10:FF:000002">
    <property type="entry name" value="ABC transporter C family member 5"/>
    <property type="match status" value="2"/>
</dbReference>
<dbReference type="SUPFAM" id="SSF52540">
    <property type="entry name" value="P-loop containing nucleoside triphosphate hydrolases"/>
    <property type="match status" value="4"/>
</dbReference>
<feature type="transmembrane region" description="Helical" evidence="13">
    <location>
        <begin position="345"/>
        <end position="367"/>
    </location>
</feature>
<feature type="transmembrane region" description="Helical" evidence="13">
    <location>
        <begin position="181"/>
        <end position="199"/>
    </location>
</feature>
<dbReference type="PANTHER" id="PTHR24223">
    <property type="entry name" value="ATP-BINDING CASSETTE SUB-FAMILY C"/>
    <property type="match status" value="1"/>
</dbReference>
<evidence type="ECO:0000256" key="8">
    <source>
        <dbReference type="ARBA" id="ARBA00022840"/>
    </source>
</evidence>
<organism evidence="17 18">
    <name type="scientific">Vitis vinifera</name>
    <name type="common">Grape</name>
    <dbReference type="NCBI Taxonomy" id="29760"/>
    <lineage>
        <taxon>Eukaryota</taxon>
        <taxon>Viridiplantae</taxon>
        <taxon>Streptophyta</taxon>
        <taxon>Embryophyta</taxon>
        <taxon>Tracheophyta</taxon>
        <taxon>Spermatophyta</taxon>
        <taxon>Magnoliopsida</taxon>
        <taxon>eudicotyledons</taxon>
        <taxon>Gunneridae</taxon>
        <taxon>Pentapetalae</taxon>
        <taxon>rosids</taxon>
        <taxon>Vitales</taxon>
        <taxon>Vitaceae</taxon>
        <taxon>Viteae</taxon>
        <taxon>Vitis</taxon>
    </lineage>
</organism>
<evidence type="ECO:0000256" key="11">
    <source>
        <dbReference type="ARBA" id="ARBA00023136"/>
    </source>
</evidence>
<evidence type="ECO:0000256" key="10">
    <source>
        <dbReference type="ARBA" id="ARBA00022989"/>
    </source>
</evidence>
<dbReference type="InterPro" id="IPR011527">
    <property type="entry name" value="ABC1_TM_dom"/>
</dbReference>
<evidence type="ECO:0000259" key="16">
    <source>
        <dbReference type="PROSITE" id="PS50929"/>
    </source>
</evidence>
<feature type="transmembrane region" description="Helical" evidence="13">
    <location>
        <begin position="1574"/>
        <end position="1590"/>
    </location>
</feature>
<feature type="transmembrane region" description="Helical" evidence="13">
    <location>
        <begin position="961"/>
        <end position="979"/>
    </location>
</feature>
<dbReference type="GO" id="GO:0016887">
    <property type="term" value="F:ATP hydrolysis activity"/>
    <property type="evidence" value="ECO:0007669"/>
    <property type="project" value="InterPro"/>
</dbReference>
<evidence type="ECO:0000256" key="12">
    <source>
        <dbReference type="ARBA" id="ARBA00034018"/>
    </source>
</evidence>
<evidence type="ECO:0000256" key="4">
    <source>
        <dbReference type="ARBA" id="ARBA00022448"/>
    </source>
</evidence>
<evidence type="ECO:0000256" key="2">
    <source>
        <dbReference type="ARBA" id="ARBA00009726"/>
    </source>
</evidence>
<keyword evidence="10 13" id="KW-1133">Transmembrane helix</keyword>
<feature type="transmembrane region" description="Helical" evidence="13">
    <location>
        <begin position="1146"/>
        <end position="1168"/>
    </location>
</feature>
<feature type="domain" description="ABC transmembrane type-1" evidence="16">
    <location>
        <begin position="307"/>
        <end position="588"/>
    </location>
</feature>
<dbReference type="Gene3D" id="3.40.50.300">
    <property type="entry name" value="P-loop containing nucleotide triphosphate hydrolases"/>
    <property type="match status" value="4"/>
</dbReference>
<evidence type="ECO:0000256" key="13">
    <source>
        <dbReference type="SAM" id="Phobius"/>
    </source>
</evidence>
<comment type="similarity">
    <text evidence="2">Belongs to the ABC transporter superfamily. ABCC family. Conjugate transporter (TC 3.A.1.208) subfamily.</text>
</comment>
<feature type="transmembrane region" description="Helical" evidence="13">
    <location>
        <begin position="924"/>
        <end position="949"/>
    </location>
</feature>
<dbReference type="InterPro" id="IPR044746">
    <property type="entry name" value="ABCC_6TM_D1"/>
</dbReference>
<dbReference type="InParanoid" id="F6HY32"/>
<dbReference type="InterPro" id="IPR036640">
    <property type="entry name" value="ABC1_TM_sf"/>
</dbReference>
<keyword evidence="11 13" id="KW-0472">Membrane</keyword>
<dbReference type="InterPro" id="IPR017871">
    <property type="entry name" value="ABC_transporter-like_CS"/>
</dbReference>
<feature type="transmembrane region" description="Helical" evidence="13">
    <location>
        <begin position="2409"/>
        <end position="2427"/>
    </location>
</feature>
<evidence type="ECO:0000256" key="1">
    <source>
        <dbReference type="ARBA" id="ARBA00004141"/>
    </source>
</evidence>
<dbReference type="Pfam" id="PF00664">
    <property type="entry name" value="ABC_membrane"/>
    <property type="match status" value="4"/>
</dbReference>
<dbReference type="HOGENOM" id="CLU_228787_0_0_1"/>
<sequence>MASLEISLVCVFVLLFKSCDSDWPSFGGYTGGFSWVCGEELDLGSFCIQRTILDVLNLLFLSVFSVILVIGYIRKHEISGCSRRDWVSGGVSICCALTGIAYVSAGFWDLVVRNGGSQPLGWLVYFVRGLTWISLAVSLLVRSSKWSRILSFLWWLTFFSLVSTLNIEILVKTHNIKIFDIVPWLVNSLLIFCAFRNIFHSVSEDTTPDKSESEPLLAKKPVRRTEVGKISFITKLTFSWINPILCLGNSKPLVLEDVPPLASEDEAELAYQKFSQAWECLQRERSSSSTDNLVFRALAIVYLKEMIFVGLCALLRTISVVVSPLLLYAFVKYSTRDEENWQEGVFLMGCLIISKVVESVSQRHWFLNARRFGMRMRSALMVAVYQKQLKLSSLGRRRHSSGQIVNYIAVDAYTTGEFPWWFHSAWSYILQLFLSIGVLFGVVGVGALSGLAPLLVCGLLNVPFAKILQKCQSQLMMARDQRLRSTSEILNSMKVIKLQSWEDKFKNFIESLRDVEFKWLAEAQYKKCYNTVLYWMSPTIVSSVTFLGCALFGSAPLNASTIFTIVAALRCMGEPVRMIPEAISVMIQAKISFERLNAFFLDDELKSEEMRRVTLPNSDHSVVINGGNFSWEPESAVLTLRDINLGVKRGQILAVCGPVGAGKSSFLFAILGEIPKISGSVDVFGSIAYVSQTSWIQSGTIRDNILCGKPMDTTKYEKAIKACALDKDINSFDHGDETEIGQRGLNMSGGQKQRIQLARALYNDAEIYLLDDPFSAVDAHTAAILFNDCVMAALRHKTVMLVTHQVEFLSQVEKILVLEGGRITQSGSYEELLTTGTAFEQLVNAHKNAITVLDLSNNEGEETQKLDHILPEVSHGSCPTKERSEGEISMKGLRGGQLTEEEGMEIGDVGWKAFWDYLLVSKGALLMFSGMIAQCGFVALQAASTYWLALGIEIPKISNGMLIGVYAGISTLSAVFVYLRSFLIARLGLKASKAFFAGFTSSIFNAPMHFFDSTPVGRILTRASSDLTVLDSNIPFSIIFVLSAGIDILTTIGIMASVTWPVLIVAIFAMVAAKYVQGYYLASARELIRINGTTKAPVMNYAAESSLGVVTIRAFNMVDRFFQNYLKLIDTDAKLFFYSNAAMEWLVLRIEALQNLTLVTAALLLVLLPKGYVAPGLVGLSLSYALALTGTQVMLSRWYCNLSNYMVSVERIKQFMHIPSEPPAIVDGKRPPSSWPSKGRIELQNLKIKYRPNSPLVLKGITCIFKEGTRVGVVGRTGSGKTTLISALFRLVEPESGTILVDGLDICSIGLKDLRMKLSIIPQEPTLFKGSIRTNLDPLGLYSENEIWKALEKCQLKATISSLPNLLDSSVSDEGENWSAGQRQLFCLGRVLLKRNRILVLDEATASIDSATDAILQRIIRQEFSNCTVITVAHRVPTVMDSDMVMVLSYGKLVEYDKPSNLMDTNSSFSKLVGEYWSSSGLSWMCGEELDMGSFCIQRSILDVLNLLFLSVFCVLLVIGSIRKHEISRCSRRDWVSRGVSICCALISIGYLSAGFWDLYAKNEGPRLSSWPVYFVRGLIWISLTVSLLVQRSKWTRILSSIWWMSFFLLVSALNIEIIVETHSIQIFVMVPWLVNFLLLFCAFRNICPSLSLEASDKSVSEPLLAKNPVKSSIDFSKSSFISKLTFSWINPLLRLGYSKPLVLEDIPSLTPEDEAELAYKNFAHAWELLQREKNSTNTSNLVLRALAKVYWKETVFVAICALLRTISVVVSPLLLYAFVNYSNRKEENLSEGLFLVGCLVIAKVVESVSQRHWFLDSRRSGMRMRSALMVAVYQKQLKLSSLGRRRHSAGEIVNYIVVDAYRMAEFLWWFHSMWSYMLQLFLSIGVLFVVVGLGALSGLVPLFICGFLNVPFAKILKTCQTELMMAQDRRLRSTSEILNSMKVIKLQSWEDKFKNLIESLREVEFKWLAEAQYKKCYNTVLYWLSPTIISSVIFVGCALLGAPLNASTIFTILAALRCMGEPVRMIPEALSALIQVKVSFDRLNAFLLDDELKSEEIRHVTWPNSGHSVKINAGKFSWEPESAILTLREVNLTVQRGHKIAICGPVGAGKSSLLHAILGEIPKISGTVDVFGSIAYVSQTSWIQSGTIRDNILYGKPMDTTKYEKAIKACALDKDINSFDHGDETEIGHRGLNMSGGQKQRMQLARAVYNDADIYLLDDPFSAVDAHTAAILFNECVMAALAHKTVILVTHQVEFLSEVDKILVMEAGQITQSGSYEELLTSGTAFEQLVNAHKNAVTVLEFSNDEQVEPQKLDQNLLEKSHGSLFTKENSEGEISMKGLPGVQLTEEEETEIGDVGWKPFLDYLLVSNGMLLMSLGIITQSGFIALQAASTYWLALGIRIPNISNTLLIGVYTAISTLSAVFVYFRSFCAARLGLKASKAFFAGFTNSIFNAPMLFFDSTPVGRILTRASSDFSVVDFDIPFSIIFVVAAGLELITTIGIMASVTWQVLFVAIFAMVTANYVQGYYLASARELIRINGTTKAPVMNYAAETSLGVVTIRAFKMVDRFFQNYLELIDTDAKLFFYSNAAIEWLVLRIEMLQNLTLVTAALLLVLLPKGVVVPGLVGLSLSYALALTGSQVFLSRWYCNLSNYIVSVERIKQFMRIPPEPPAIVEGKRPPSSWPSKGRIELQNLKIKYRPNAPLVLKGITCTFKEGTRVGVVGRTGSGKTTLISALFRLVEPESGKILIDGLDICSIGLKDLRMKLSIIPQEATLFKGSIRTNLDPLGLYSDNEIWEALEKCQLKATISSLPNLLDSSVSDEGENWSAGQRQLFCLGRVLLKRNRILVLDEATASIDAATDAILQRIIRQEFLNCTVITVAHRVPTVIDSDMVMVLSYGKLVEYDEPSNLMETNSFFSKLVAEYWSSRRRNSSQNFNYYK</sequence>
<feature type="transmembrane region" description="Helical" evidence="13">
    <location>
        <begin position="428"/>
        <end position="460"/>
    </location>
</feature>
<dbReference type="PROSITE" id="PS00211">
    <property type="entry name" value="ABC_TRANSPORTER_1"/>
    <property type="match status" value="2"/>
</dbReference>
<comment type="subcellular location">
    <subcellularLocation>
        <location evidence="1">Membrane</location>
        <topology evidence="1">Multi-pass membrane protein</topology>
    </subcellularLocation>
</comment>
<evidence type="ECO:0000313" key="17">
    <source>
        <dbReference type="EMBL" id="CCB59355.1"/>
    </source>
</evidence>
<feature type="transmembrane region" description="Helical" evidence="13">
    <location>
        <begin position="1535"/>
        <end position="1554"/>
    </location>
</feature>
<dbReference type="CDD" id="cd18580">
    <property type="entry name" value="ABC_6TM_ABCC_D2"/>
    <property type="match status" value="2"/>
</dbReference>
<dbReference type="GO" id="GO:0008559">
    <property type="term" value="F:ABC-type xenobiotic transporter activity"/>
    <property type="evidence" value="ECO:0007669"/>
    <property type="project" value="UniProtKB-EC"/>
</dbReference>
<dbReference type="InterPro" id="IPR003439">
    <property type="entry name" value="ABC_transporter-like_ATP-bd"/>
</dbReference>
<evidence type="ECO:0000256" key="14">
    <source>
        <dbReference type="SAM" id="SignalP"/>
    </source>
</evidence>
<evidence type="ECO:0000256" key="5">
    <source>
        <dbReference type="ARBA" id="ARBA00022692"/>
    </source>
</evidence>
<dbReference type="GO" id="GO:0016020">
    <property type="term" value="C:membrane"/>
    <property type="evidence" value="ECO:0007669"/>
    <property type="project" value="UniProtKB-SubCell"/>
</dbReference>
<dbReference type="CDD" id="cd18579">
    <property type="entry name" value="ABC_6TM_ABCC_D1"/>
    <property type="match status" value="2"/>
</dbReference>
<feature type="transmembrane region" description="Helical" evidence="13">
    <location>
        <begin position="404"/>
        <end position="422"/>
    </location>
</feature>
<dbReference type="GO" id="GO:0055085">
    <property type="term" value="P:transmembrane transport"/>
    <property type="evidence" value="ECO:0000318"/>
    <property type="project" value="GO_Central"/>
</dbReference>
<evidence type="ECO:0000256" key="9">
    <source>
        <dbReference type="ARBA" id="ARBA00022967"/>
    </source>
</evidence>
<feature type="transmembrane region" description="Helical" evidence="13">
    <location>
        <begin position="2604"/>
        <end position="2626"/>
    </location>
</feature>
<proteinExistence type="inferred from homology"/>
<feature type="transmembrane region" description="Helical" evidence="13">
    <location>
        <begin position="86"/>
        <end position="108"/>
    </location>
</feature>
<keyword evidence="8" id="KW-0067">ATP-binding</keyword>
<feature type="domain" description="ABC transporter" evidence="15">
    <location>
        <begin position="624"/>
        <end position="845"/>
    </location>
</feature>
<dbReference type="SUPFAM" id="SSF90123">
    <property type="entry name" value="ABC transporter transmembrane region"/>
    <property type="match status" value="4"/>
</dbReference>
<dbReference type="InterPro" id="IPR003593">
    <property type="entry name" value="AAA+_ATPase"/>
</dbReference>
<feature type="domain" description="ABC transmembrane type-1" evidence="16">
    <location>
        <begin position="1756"/>
        <end position="2036"/>
    </location>
</feature>
<dbReference type="FunFam" id="3.40.50.300:FF:001405">
    <property type="entry name" value="Multidrug resistance protein associated1"/>
    <property type="match status" value="2"/>
</dbReference>
<protein>
    <recommendedName>
        <fullName evidence="3">ABC-type xenobiotic transporter</fullName>
        <ecNumber evidence="3">7.6.2.2</ecNumber>
    </recommendedName>
</protein>
<evidence type="ECO:0000259" key="15">
    <source>
        <dbReference type="PROSITE" id="PS50893"/>
    </source>
</evidence>
<dbReference type="Pfam" id="PF00005">
    <property type="entry name" value="ABC_tran"/>
    <property type="match status" value="4"/>
</dbReference>
<feature type="domain" description="ABC transporter" evidence="15">
    <location>
        <begin position="1241"/>
        <end position="1475"/>
    </location>
</feature>
<feature type="chain" id="PRO_5003336375" description="ABC-type xenobiotic transporter" evidence="14">
    <location>
        <begin position="22"/>
        <end position="2940"/>
    </location>
</feature>
<dbReference type="InterPro" id="IPR044726">
    <property type="entry name" value="ABCC_6TM_D2"/>
</dbReference>
<feature type="transmembrane region" description="Helical" evidence="13">
    <location>
        <begin position="152"/>
        <end position="169"/>
    </location>
</feature>
<keyword evidence="9" id="KW-1278">Translocase</keyword>
<name>F6HY32_VITVI</name>
<feature type="transmembrane region" description="Helical" evidence="13">
    <location>
        <begin position="1981"/>
        <end position="2003"/>
    </location>
</feature>
<keyword evidence="18" id="KW-1185">Reference proteome</keyword>
<feature type="transmembrane region" description="Helical" evidence="13">
    <location>
        <begin position="991"/>
        <end position="1011"/>
    </location>
</feature>
<evidence type="ECO:0000313" key="18">
    <source>
        <dbReference type="Proteomes" id="UP000009183"/>
    </source>
</evidence>
<dbReference type="Proteomes" id="UP000009183">
    <property type="component" value="Chromosome 9"/>
</dbReference>
<evidence type="ECO:0000256" key="6">
    <source>
        <dbReference type="ARBA" id="ARBA00022737"/>
    </source>
</evidence>
<feature type="signal peptide" evidence="14">
    <location>
        <begin position="1"/>
        <end position="21"/>
    </location>
</feature>
<reference evidence="18" key="1">
    <citation type="journal article" date="2007" name="Nature">
        <title>The grapevine genome sequence suggests ancestral hexaploidization in major angiosperm phyla.</title>
        <authorList>
            <consortium name="The French-Italian Public Consortium for Grapevine Genome Characterization."/>
            <person name="Jaillon O."/>
            <person name="Aury J.-M."/>
            <person name="Noel B."/>
            <person name="Policriti A."/>
            <person name="Clepet C."/>
            <person name="Casagrande A."/>
            <person name="Choisne N."/>
            <person name="Aubourg S."/>
            <person name="Vitulo N."/>
            <person name="Jubin C."/>
            <person name="Vezzi A."/>
            <person name="Legeai F."/>
            <person name="Hugueney P."/>
            <person name="Dasilva C."/>
            <person name="Horner D."/>
            <person name="Mica E."/>
            <person name="Jublot D."/>
            <person name="Poulain J."/>
            <person name="Bruyere C."/>
            <person name="Billault A."/>
            <person name="Segurens B."/>
            <person name="Gouyvenoux M."/>
            <person name="Ugarte E."/>
            <person name="Cattonaro F."/>
            <person name="Anthouard V."/>
            <person name="Vico V."/>
            <person name="Del Fabbro C."/>
            <person name="Alaux M."/>
            <person name="Di Gaspero G."/>
            <person name="Dumas V."/>
            <person name="Felice N."/>
            <person name="Paillard S."/>
            <person name="Juman I."/>
            <person name="Moroldo M."/>
            <person name="Scalabrin S."/>
            <person name="Canaguier A."/>
            <person name="Le Clainche I."/>
            <person name="Malacrida G."/>
            <person name="Durand E."/>
            <person name="Pesole G."/>
            <person name="Laucou V."/>
            <person name="Chatelet P."/>
            <person name="Merdinoglu D."/>
            <person name="Delledonne M."/>
            <person name="Pezzotti M."/>
            <person name="Lecharny A."/>
            <person name="Scarpelli C."/>
            <person name="Artiguenave F."/>
            <person name="Pe M.E."/>
            <person name="Valle G."/>
            <person name="Morgante M."/>
            <person name="Caboche M."/>
            <person name="Adam-Blondon A.-F."/>
            <person name="Weissenbach J."/>
            <person name="Quetier F."/>
            <person name="Wincker P."/>
        </authorList>
    </citation>
    <scope>NUCLEOTIDE SEQUENCE [LARGE SCALE GENOMIC DNA]</scope>
    <source>
        <strain evidence="18">cv. Pinot noir / PN40024</strain>
    </source>
</reference>
<dbReference type="EC" id="7.6.2.2" evidence="3"/>
<dbReference type="SMR" id="F6HY32"/>
<feature type="transmembrane region" description="Helical" evidence="13">
    <location>
        <begin position="1062"/>
        <end position="1082"/>
    </location>
</feature>
<keyword evidence="4" id="KW-0813">Transport</keyword>
<dbReference type="Gene3D" id="1.20.1560.10">
    <property type="entry name" value="ABC transporter type 1, transmembrane domain"/>
    <property type="match status" value="4"/>
</dbReference>
<feature type="transmembrane region" description="Helical" evidence="13">
    <location>
        <begin position="1794"/>
        <end position="1816"/>
    </location>
</feature>
<dbReference type="InterPro" id="IPR050173">
    <property type="entry name" value="ABC_transporter_C-like"/>
</dbReference>
<feature type="transmembrane region" description="Helical" evidence="13">
    <location>
        <begin position="2372"/>
        <end position="2397"/>
    </location>
</feature>
<comment type="catalytic activity">
    <reaction evidence="12">
        <text>ATP + H2O + xenobioticSide 1 = ADP + phosphate + xenobioticSide 2.</text>
        <dbReference type="EC" id="7.6.2.2"/>
    </reaction>
</comment>
<dbReference type="GO" id="GO:0005524">
    <property type="term" value="F:ATP binding"/>
    <property type="evidence" value="ECO:0007669"/>
    <property type="project" value="UniProtKB-KW"/>
</dbReference>
<feature type="domain" description="ABC transporter" evidence="15">
    <location>
        <begin position="2070"/>
        <end position="2293"/>
    </location>
</feature>
<dbReference type="FunFam" id="1.20.1560.10:FF:000003">
    <property type="entry name" value="ABC transporter C family member 10"/>
    <property type="match status" value="2"/>
</dbReference>
<dbReference type="CDD" id="cd03250">
    <property type="entry name" value="ABCC_MRP_domain1"/>
    <property type="match status" value="2"/>
</dbReference>
<feature type="transmembrane region" description="Helical" evidence="13">
    <location>
        <begin position="2480"/>
        <end position="2504"/>
    </location>
</feature>
<feature type="domain" description="ABC transmembrane type-1" evidence="16">
    <location>
        <begin position="930"/>
        <end position="1204"/>
    </location>
</feature>
<dbReference type="PANTHER" id="PTHR24223:SF108">
    <property type="entry name" value="ABC TRANSPORTER C FAMILY MEMBER 8"/>
    <property type="match status" value="1"/>
</dbReference>
<dbReference type="SMART" id="SM00382">
    <property type="entry name" value="AAA"/>
    <property type="match status" value="4"/>
</dbReference>
<dbReference type="STRING" id="29760.F6HY32"/>
<accession>F6HY32</accession>
<feature type="transmembrane region" description="Helical" evidence="13">
    <location>
        <begin position="120"/>
        <end position="140"/>
    </location>
</feature>
<evidence type="ECO:0000256" key="3">
    <source>
        <dbReference type="ARBA" id="ARBA00012191"/>
    </source>
</evidence>
<feature type="transmembrane region" description="Helical" evidence="13">
    <location>
        <begin position="1504"/>
        <end position="1523"/>
    </location>
</feature>
<feature type="transmembrane region" description="Helical" evidence="13">
    <location>
        <begin position="1602"/>
        <end position="1619"/>
    </location>
</feature>
<feature type="domain" description="ABC transporter" evidence="15">
    <location>
        <begin position="2689"/>
        <end position="2923"/>
    </location>
</feature>
<feature type="transmembrane region" description="Helical" evidence="13">
    <location>
        <begin position="1625"/>
        <end position="1644"/>
    </location>
</feature>
<feature type="transmembrane region" description="Helical" evidence="13">
    <location>
        <begin position="55"/>
        <end position="74"/>
    </location>
</feature>
<feature type="transmembrane region" description="Helical" evidence="13">
    <location>
        <begin position="1034"/>
        <end position="1055"/>
    </location>
</feature>
<feature type="domain" description="ABC transmembrane type-1" evidence="16">
    <location>
        <begin position="2377"/>
        <end position="2652"/>
    </location>
</feature>
<keyword evidence="7" id="KW-0547">Nucleotide-binding</keyword>
<dbReference type="eggNOG" id="KOG0054">
    <property type="taxonomic scope" value="Eukaryota"/>
</dbReference>
<keyword evidence="5 13" id="KW-0812">Transmembrane</keyword>
<gene>
    <name evidence="17" type="ordered locus">VIT_09s0002g02430</name>
</gene>
<feature type="transmembrane region" description="Helical" evidence="13">
    <location>
        <begin position="1877"/>
        <end position="1909"/>
    </location>
</feature>
<evidence type="ECO:0000256" key="7">
    <source>
        <dbReference type="ARBA" id="ARBA00022741"/>
    </source>
</evidence>
<dbReference type="PROSITE" id="PS50929">
    <property type="entry name" value="ABC_TM1F"/>
    <property type="match status" value="4"/>
</dbReference>
<feature type="transmembrane region" description="Helical" evidence="13">
    <location>
        <begin position="2439"/>
        <end position="2459"/>
    </location>
</feature>
<feature type="transmembrane region" description="Helical" evidence="13">
    <location>
        <begin position="1755"/>
        <end position="1779"/>
    </location>
</feature>
<keyword evidence="6" id="KW-0677">Repeat</keyword>
<feature type="transmembrane region" description="Helical" evidence="13">
    <location>
        <begin position="306"/>
        <end position="330"/>
    </location>
</feature>
<dbReference type="GO" id="GO:0140359">
    <property type="term" value="F:ABC-type transporter activity"/>
    <property type="evidence" value="ECO:0000318"/>
    <property type="project" value="GO_Central"/>
</dbReference>
<feature type="transmembrane region" description="Helical" evidence="13">
    <location>
        <begin position="2510"/>
        <end position="2530"/>
    </location>
</feature>
<keyword evidence="14" id="KW-0732">Signal</keyword>
<dbReference type="EMBL" id="FN596494">
    <property type="protein sequence ID" value="CCB59355.1"/>
    <property type="molecule type" value="Genomic_DNA"/>
</dbReference>
<dbReference type="PROSITE" id="PS50893">
    <property type="entry name" value="ABC_TRANSPORTER_2"/>
    <property type="match status" value="4"/>
</dbReference>
<dbReference type="FunFam" id="3.40.50.300:FF:000169">
    <property type="entry name" value="ABC transporter C family member 3"/>
    <property type="match status" value="2"/>
</dbReference>
<dbReference type="CDD" id="cd03244">
    <property type="entry name" value="ABCC_MRP_domain2"/>
    <property type="match status" value="2"/>
</dbReference>
<dbReference type="InterPro" id="IPR027417">
    <property type="entry name" value="P-loop_NTPase"/>
</dbReference>